<dbReference type="InterPro" id="IPR027434">
    <property type="entry name" value="Homing_endonucl"/>
</dbReference>
<protein>
    <recommendedName>
        <fullName evidence="1">Homing endonuclease LAGLIDADG domain-containing protein</fullName>
    </recommendedName>
</protein>
<reference evidence="2 3" key="1">
    <citation type="submission" date="2017-02" db="EMBL/GenBank/DDBJ databases">
        <title>The first characterized phage against a member of the ecologically important #sphingomonads reveals high dissimilarity against all other known phages.</title>
        <authorList>
            <person name="Nielsen T.K."/>
            <person name="Carstens A.B."/>
            <person name="Kot W."/>
            <person name="Lametsch R."/>
            <person name="Neve H."/>
            <person name="Hansen L.H."/>
        </authorList>
    </citation>
    <scope>NUCLEOTIDE SEQUENCE [LARGE SCALE GENOMIC DNA]</scope>
</reference>
<accession>A0A1W6DX99</accession>
<dbReference type="GO" id="GO:0004519">
    <property type="term" value="F:endonuclease activity"/>
    <property type="evidence" value="ECO:0007669"/>
    <property type="project" value="InterPro"/>
</dbReference>
<feature type="domain" description="Homing endonuclease LAGLIDADG" evidence="1">
    <location>
        <begin position="24"/>
        <end position="95"/>
    </location>
</feature>
<dbReference type="Gene3D" id="3.10.28.10">
    <property type="entry name" value="Homing endonucleases"/>
    <property type="match status" value="1"/>
</dbReference>
<keyword evidence="3" id="KW-1185">Reference proteome</keyword>
<proteinExistence type="predicted"/>
<dbReference type="SUPFAM" id="SSF55608">
    <property type="entry name" value="Homing endonucleases"/>
    <property type="match status" value="1"/>
</dbReference>
<dbReference type="EMBL" id="KY629563">
    <property type="protein sequence ID" value="ARK07486.1"/>
    <property type="molecule type" value="Genomic_DNA"/>
</dbReference>
<organism evidence="2 3">
    <name type="scientific">Sphingobium phage Lacusarx</name>
    <dbReference type="NCBI Taxonomy" id="1980139"/>
    <lineage>
        <taxon>Viruses</taxon>
        <taxon>Duplodnaviria</taxon>
        <taxon>Heunggongvirae</taxon>
        <taxon>Uroviricota</taxon>
        <taxon>Caudoviricetes</taxon>
        <taxon>Lacusarxvirus</taxon>
        <taxon>Lacusarxvirus lacusarx</taxon>
    </lineage>
</organism>
<dbReference type="Proteomes" id="UP000223906">
    <property type="component" value="Segment"/>
</dbReference>
<gene>
    <name evidence="2" type="ORF">LAV_00110</name>
</gene>
<evidence type="ECO:0000313" key="3">
    <source>
        <dbReference type="Proteomes" id="UP000223906"/>
    </source>
</evidence>
<dbReference type="InterPro" id="IPR004860">
    <property type="entry name" value="LAGLIDADG_dom"/>
</dbReference>
<evidence type="ECO:0000313" key="2">
    <source>
        <dbReference type="EMBL" id="ARK07486.1"/>
    </source>
</evidence>
<name>A0A1W6DX99_9CAUD</name>
<sequence length="181" mass="20603">MPLSSALLSAGRRATFLERKLLDTELAYLAGFLDGEGTIGLFKTSGANAFKVPCISVSSTDRYLLDAYVHRFGGHIQTKASKRPENHRQAYEYRLRGPKAICAISELFPYLRHHVKRARATMILEHFTKITKRNGKYTEAERAIKIRWEELFLSLSSRGGDAWTRDYQQFAVGDDDRNSDD</sequence>
<dbReference type="Pfam" id="PF14528">
    <property type="entry name" value="LAGLIDADG_3"/>
    <property type="match status" value="1"/>
</dbReference>
<evidence type="ECO:0000259" key="1">
    <source>
        <dbReference type="Pfam" id="PF14528"/>
    </source>
</evidence>